<keyword evidence="2" id="KW-1003">Cell membrane</keyword>
<dbReference type="RefSeq" id="WP_005800844.1">
    <property type="nucleotide sequence ID" value="NZ_JH724193.1"/>
</dbReference>
<accession>I9BKA9</accession>
<dbReference type="EMBL" id="AGXP01000016">
    <property type="protein sequence ID" value="EIZ00288.1"/>
    <property type="molecule type" value="Genomic_DNA"/>
</dbReference>
<evidence type="ECO:0000259" key="7">
    <source>
        <dbReference type="PROSITE" id="PS50850"/>
    </source>
</evidence>
<evidence type="ECO:0000256" key="2">
    <source>
        <dbReference type="ARBA" id="ARBA00022475"/>
    </source>
</evidence>
<feature type="transmembrane region" description="Helical" evidence="6">
    <location>
        <begin position="40"/>
        <end position="62"/>
    </location>
</feature>
<feature type="transmembrane region" description="Helical" evidence="6">
    <location>
        <begin position="127"/>
        <end position="147"/>
    </location>
</feature>
<dbReference type="Pfam" id="PF07690">
    <property type="entry name" value="MFS_1"/>
    <property type="match status" value="1"/>
</dbReference>
<feature type="transmembrane region" description="Helical" evidence="6">
    <location>
        <begin position="153"/>
        <end position="177"/>
    </location>
</feature>
<feature type="transmembrane region" description="Helical" evidence="6">
    <location>
        <begin position="290"/>
        <end position="314"/>
    </location>
</feature>
<dbReference type="NCBIfam" id="NF007498">
    <property type="entry name" value="PRK10091.1"/>
    <property type="match status" value="1"/>
</dbReference>
<feature type="transmembrane region" description="Helical" evidence="6">
    <location>
        <begin position="265"/>
        <end position="284"/>
    </location>
</feature>
<keyword evidence="4 6" id="KW-1133">Transmembrane helix</keyword>
<dbReference type="AlphaFoldDB" id="I9BKA9"/>
<dbReference type="InterPro" id="IPR036259">
    <property type="entry name" value="MFS_trans_sf"/>
</dbReference>
<keyword evidence="5 6" id="KW-0472">Membrane</keyword>
<dbReference type="HOGENOM" id="CLU_001265_61_2_10"/>
<sequence length="380" mass="40591">MKKSLIALAFGTLGLGIAEFAMMGILGSVAENLQISISAAGHLISAYALGVCVGAPVLLLVRKYPLKKILLLLVTIILVGNLCAAAASNYWMLLLARFLSGFPHGAYFGVASIVAQRLADKGKGSQAVSVMIAGMTIATVFGVPLGTALSNTISWRLTFLLVACWSLLTFYCIWRWIPQMDSLPDSGFKGQFKFLKSPAPWLIIGGTLLGNGGVYCWYSYINPLLTNISGFSTDSLTWLMVIAGFGMVIGNLLGGRLADRFRAGLVAAIVQSCMVFTLLLIFFFSPVPWLSVVLMVIGTAGLFGVGSPLQYLIIRFSKGGEMLGAASIQIAFNIGNAVAAYCGGLILQAGFDFRYPALVGIPFAVLGSILLFILHKKYER</sequence>
<evidence type="ECO:0000256" key="5">
    <source>
        <dbReference type="ARBA" id="ARBA00023136"/>
    </source>
</evidence>
<dbReference type="InterPro" id="IPR011701">
    <property type="entry name" value="MFS"/>
</dbReference>
<organism evidence="8 9">
    <name type="scientific">Bacteroides fragilis CL05T12C13</name>
    <dbReference type="NCBI Taxonomy" id="997881"/>
    <lineage>
        <taxon>Bacteria</taxon>
        <taxon>Pseudomonadati</taxon>
        <taxon>Bacteroidota</taxon>
        <taxon>Bacteroidia</taxon>
        <taxon>Bacteroidales</taxon>
        <taxon>Bacteroidaceae</taxon>
        <taxon>Bacteroides</taxon>
    </lineage>
</organism>
<dbReference type="SUPFAM" id="SSF103473">
    <property type="entry name" value="MFS general substrate transporter"/>
    <property type="match status" value="1"/>
</dbReference>
<feature type="domain" description="Major facilitator superfamily (MFS) profile" evidence="7">
    <location>
        <begin position="4"/>
        <end position="379"/>
    </location>
</feature>
<dbReference type="Gene3D" id="1.20.1250.20">
    <property type="entry name" value="MFS general substrate transporter like domains"/>
    <property type="match status" value="2"/>
</dbReference>
<dbReference type="GO" id="GO:0022857">
    <property type="term" value="F:transmembrane transporter activity"/>
    <property type="evidence" value="ECO:0007669"/>
    <property type="project" value="InterPro"/>
</dbReference>
<feature type="transmembrane region" description="Helical" evidence="6">
    <location>
        <begin position="69"/>
        <end position="88"/>
    </location>
</feature>
<evidence type="ECO:0000256" key="3">
    <source>
        <dbReference type="ARBA" id="ARBA00022692"/>
    </source>
</evidence>
<protein>
    <recommendedName>
        <fullName evidence="7">Major facilitator superfamily (MFS) profile domain-containing protein</fullName>
    </recommendedName>
</protein>
<dbReference type="PROSITE" id="PS50850">
    <property type="entry name" value="MFS"/>
    <property type="match status" value="1"/>
</dbReference>
<dbReference type="PATRIC" id="fig|997881.3.peg.1393"/>
<feature type="transmembrane region" description="Helical" evidence="6">
    <location>
        <begin position="235"/>
        <end position="253"/>
    </location>
</feature>
<keyword evidence="3 6" id="KW-0812">Transmembrane</keyword>
<name>I9BKA9_BACFG</name>
<feature type="transmembrane region" description="Helical" evidence="6">
    <location>
        <begin position="326"/>
        <end position="347"/>
    </location>
</feature>
<dbReference type="InterPro" id="IPR020846">
    <property type="entry name" value="MFS_dom"/>
</dbReference>
<dbReference type="InterPro" id="IPR050189">
    <property type="entry name" value="MFS_Efflux_Transporters"/>
</dbReference>
<dbReference type="PANTHER" id="PTHR43124">
    <property type="entry name" value="PURINE EFFLUX PUMP PBUE"/>
    <property type="match status" value="1"/>
</dbReference>
<dbReference type="CDD" id="cd17324">
    <property type="entry name" value="MFS_NepI_like"/>
    <property type="match status" value="1"/>
</dbReference>
<evidence type="ECO:0000256" key="1">
    <source>
        <dbReference type="ARBA" id="ARBA00004651"/>
    </source>
</evidence>
<evidence type="ECO:0000313" key="9">
    <source>
        <dbReference type="Proteomes" id="UP000003917"/>
    </source>
</evidence>
<dbReference type="Proteomes" id="UP000003917">
    <property type="component" value="Unassembled WGS sequence"/>
</dbReference>
<comment type="subcellular location">
    <subcellularLocation>
        <location evidence="1">Cell membrane</location>
        <topology evidence="1">Multi-pass membrane protein</topology>
    </subcellularLocation>
</comment>
<reference evidence="8 9" key="1">
    <citation type="submission" date="2012-02" db="EMBL/GenBank/DDBJ databases">
        <title>The Genome Sequence of Bacteroides fragilis CL05T12C13.</title>
        <authorList>
            <consortium name="The Broad Institute Genome Sequencing Platform"/>
            <person name="Earl A."/>
            <person name="Ward D."/>
            <person name="Feldgarden M."/>
            <person name="Gevers D."/>
            <person name="Zitomersky N.L."/>
            <person name="Coyne M.J."/>
            <person name="Comstock L.E."/>
            <person name="Young S.K."/>
            <person name="Zeng Q."/>
            <person name="Gargeya S."/>
            <person name="Fitzgerald M."/>
            <person name="Haas B."/>
            <person name="Abouelleil A."/>
            <person name="Alvarado L."/>
            <person name="Arachchi H.M."/>
            <person name="Berlin A."/>
            <person name="Chapman S.B."/>
            <person name="Gearin G."/>
            <person name="Goldberg J."/>
            <person name="Griggs A."/>
            <person name="Gujja S."/>
            <person name="Hansen M."/>
            <person name="Heiman D."/>
            <person name="Howarth C."/>
            <person name="Larimer J."/>
            <person name="Lui A."/>
            <person name="MacDonald P.J.P."/>
            <person name="McCowen C."/>
            <person name="Montmayeur A."/>
            <person name="Murphy C."/>
            <person name="Neiman D."/>
            <person name="Pearson M."/>
            <person name="Priest M."/>
            <person name="Roberts A."/>
            <person name="Saif S."/>
            <person name="Shea T."/>
            <person name="Sisk P."/>
            <person name="Stolte C."/>
            <person name="Sykes S."/>
            <person name="Wortman J."/>
            <person name="Nusbaum C."/>
            <person name="Birren B."/>
        </authorList>
    </citation>
    <scope>NUCLEOTIDE SEQUENCE [LARGE SCALE GENOMIC DNA]</scope>
    <source>
        <strain evidence="8 9">CL05T12C13</strain>
    </source>
</reference>
<proteinExistence type="predicted"/>
<evidence type="ECO:0000256" key="6">
    <source>
        <dbReference type="SAM" id="Phobius"/>
    </source>
</evidence>
<evidence type="ECO:0000313" key="8">
    <source>
        <dbReference type="EMBL" id="EIZ00288.1"/>
    </source>
</evidence>
<evidence type="ECO:0000256" key="4">
    <source>
        <dbReference type="ARBA" id="ARBA00022989"/>
    </source>
</evidence>
<dbReference type="PANTHER" id="PTHR43124:SF6">
    <property type="entry name" value="TRANSPORTER ARAJ-RELATED"/>
    <property type="match status" value="1"/>
</dbReference>
<gene>
    <name evidence="8" type="ORF">HMPREF1080_01336</name>
</gene>
<dbReference type="GO" id="GO:0005886">
    <property type="term" value="C:plasma membrane"/>
    <property type="evidence" value="ECO:0007669"/>
    <property type="project" value="UniProtKB-SubCell"/>
</dbReference>
<feature type="transmembrane region" description="Helical" evidence="6">
    <location>
        <begin position="198"/>
        <end position="220"/>
    </location>
</feature>
<feature type="transmembrane region" description="Helical" evidence="6">
    <location>
        <begin position="94"/>
        <end position="115"/>
    </location>
</feature>
<feature type="transmembrane region" description="Helical" evidence="6">
    <location>
        <begin position="353"/>
        <end position="374"/>
    </location>
</feature>
<comment type="caution">
    <text evidence="8">The sequence shown here is derived from an EMBL/GenBank/DDBJ whole genome shotgun (WGS) entry which is preliminary data.</text>
</comment>